<sequence>MPDSGAGRGRARELVACHQCDELQCIGMLAPGQSAHCYRCGALLARNPAGGLLLPIVLNMSALLLMLLAYFLPFLTLEIQGRSQQTTLPGTAKALYDAGMGETGIVVLLTTVVGPILLVTGSLYVLLSVQLYKPLPGLRHIMVWIGHVLPWGMLDVFMVGVLVAAVKLSDMANLVVGPALYAYVALIVVSTAALSQFEPHIIWARMDRMGVWYRAR</sequence>
<name>A0A4V2PH17_9GAMM</name>
<dbReference type="Pfam" id="PF04403">
    <property type="entry name" value="PqiA"/>
    <property type="match status" value="1"/>
</dbReference>
<dbReference type="AlphaFoldDB" id="A0A4V2PH17"/>
<comment type="caution">
    <text evidence="2">The sequence shown here is derived from an EMBL/GenBank/DDBJ whole genome shotgun (WGS) entry which is preliminary data.</text>
</comment>
<accession>A0A4V2PH17</accession>
<gene>
    <name evidence="2" type="ORF">DFR30_2255</name>
</gene>
<keyword evidence="1" id="KW-1133">Transmembrane helix</keyword>
<dbReference type="EMBL" id="SMFX01000001">
    <property type="protein sequence ID" value="TCK18966.1"/>
    <property type="molecule type" value="Genomic_DNA"/>
</dbReference>
<feature type="transmembrane region" description="Helical" evidence="1">
    <location>
        <begin position="141"/>
        <end position="166"/>
    </location>
</feature>
<evidence type="ECO:0000256" key="1">
    <source>
        <dbReference type="SAM" id="Phobius"/>
    </source>
</evidence>
<reference evidence="2 3" key="1">
    <citation type="submission" date="2019-03" db="EMBL/GenBank/DDBJ databases">
        <title>Genomic Encyclopedia of Type Strains, Phase IV (KMG-IV): sequencing the most valuable type-strain genomes for metagenomic binning, comparative biology and taxonomic classification.</title>
        <authorList>
            <person name="Goeker M."/>
        </authorList>
    </citation>
    <scope>NUCLEOTIDE SEQUENCE [LARGE SCALE GENOMIC DNA]</scope>
    <source>
        <strain evidence="2 3">DSM 19610</strain>
    </source>
</reference>
<proteinExistence type="predicted"/>
<dbReference type="Proteomes" id="UP000295707">
    <property type="component" value="Unassembled WGS sequence"/>
</dbReference>
<dbReference type="RefSeq" id="WP_132973223.1">
    <property type="nucleotide sequence ID" value="NZ_SMFX01000001.1"/>
</dbReference>
<keyword evidence="1" id="KW-0812">Transmembrane</keyword>
<feature type="transmembrane region" description="Helical" evidence="1">
    <location>
        <begin position="52"/>
        <end position="72"/>
    </location>
</feature>
<organism evidence="2 3">
    <name type="scientific">Thiogranum longum</name>
    <dbReference type="NCBI Taxonomy" id="1537524"/>
    <lineage>
        <taxon>Bacteria</taxon>
        <taxon>Pseudomonadati</taxon>
        <taxon>Pseudomonadota</taxon>
        <taxon>Gammaproteobacteria</taxon>
        <taxon>Chromatiales</taxon>
        <taxon>Ectothiorhodospiraceae</taxon>
        <taxon>Thiogranum</taxon>
    </lineage>
</organism>
<keyword evidence="3" id="KW-1185">Reference proteome</keyword>
<keyword evidence="1" id="KW-0472">Membrane</keyword>
<protein>
    <submittedName>
        <fullName evidence="2">Paraquat-inducible protein A</fullName>
    </submittedName>
</protein>
<dbReference type="OrthoDB" id="9800207at2"/>
<dbReference type="InterPro" id="IPR007498">
    <property type="entry name" value="PqiA-like"/>
</dbReference>
<evidence type="ECO:0000313" key="3">
    <source>
        <dbReference type="Proteomes" id="UP000295707"/>
    </source>
</evidence>
<feature type="transmembrane region" description="Helical" evidence="1">
    <location>
        <begin position="105"/>
        <end position="129"/>
    </location>
</feature>
<feature type="transmembrane region" description="Helical" evidence="1">
    <location>
        <begin position="178"/>
        <end position="197"/>
    </location>
</feature>
<evidence type="ECO:0000313" key="2">
    <source>
        <dbReference type="EMBL" id="TCK18966.1"/>
    </source>
</evidence>